<feature type="chain" id="PRO_5045626753" evidence="4">
    <location>
        <begin position="18"/>
        <end position="438"/>
    </location>
</feature>
<keyword evidence="1" id="KW-1015">Disulfide bond</keyword>
<dbReference type="InterPro" id="IPR051487">
    <property type="entry name" value="Ser/Thr_Proteases_Immune/Dev"/>
</dbReference>
<name>A0AB39Z1Y8_DROSZ</name>
<evidence type="ECO:0000313" key="6">
    <source>
        <dbReference type="Proteomes" id="UP001652628"/>
    </source>
</evidence>
<gene>
    <name evidence="7" type="primary">LOC108007846</name>
</gene>
<dbReference type="SUPFAM" id="SSF50494">
    <property type="entry name" value="Trypsin-like serine proteases"/>
    <property type="match status" value="1"/>
</dbReference>
<dbReference type="Proteomes" id="UP001652628">
    <property type="component" value="Chromosome 2L"/>
</dbReference>
<dbReference type="CDD" id="cd00190">
    <property type="entry name" value="Tryp_SPc"/>
    <property type="match status" value="1"/>
</dbReference>
<evidence type="ECO:0000256" key="4">
    <source>
        <dbReference type="SAM" id="SignalP"/>
    </source>
</evidence>
<evidence type="ECO:0000313" key="7">
    <source>
        <dbReference type="RefSeq" id="XP_016927099.3"/>
    </source>
</evidence>
<proteinExistence type="inferred from homology"/>
<dbReference type="PRINTS" id="PR00722">
    <property type="entry name" value="CHYMOTRYPSIN"/>
</dbReference>
<dbReference type="InterPro" id="IPR001314">
    <property type="entry name" value="Peptidase_S1A"/>
</dbReference>
<dbReference type="GO" id="GO:0006508">
    <property type="term" value="P:proteolysis"/>
    <property type="evidence" value="ECO:0007669"/>
    <property type="project" value="InterPro"/>
</dbReference>
<dbReference type="SMART" id="SM00020">
    <property type="entry name" value="Tryp_SPc"/>
    <property type="match status" value="1"/>
</dbReference>
<feature type="region of interest" description="Disordered" evidence="3">
    <location>
        <begin position="130"/>
        <end position="174"/>
    </location>
</feature>
<dbReference type="Pfam" id="PF00089">
    <property type="entry name" value="Trypsin"/>
    <property type="match status" value="1"/>
</dbReference>
<dbReference type="AlphaFoldDB" id="A0AB39Z1Y8"/>
<dbReference type="InterPro" id="IPR043504">
    <property type="entry name" value="Peptidase_S1_PA_chymotrypsin"/>
</dbReference>
<dbReference type="Gene3D" id="2.40.10.10">
    <property type="entry name" value="Trypsin-like serine proteases"/>
    <property type="match status" value="2"/>
</dbReference>
<dbReference type="GO" id="GO:0005576">
    <property type="term" value="C:extracellular region"/>
    <property type="evidence" value="ECO:0007669"/>
    <property type="project" value="UniProtKB-SubCell"/>
</dbReference>
<protein>
    <submittedName>
        <fullName evidence="7">Phenoloxidase-activating factor 2-like</fullName>
    </submittedName>
</protein>
<feature type="compositionally biased region" description="Polar residues" evidence="3">
    <location>
        <begin position="143"/>
        <end position="165"/>
    </location>
</feature>
<sequence length="438" mass="49489">MTKYWVIGALIFGCISAADFCQYPYQCVARGYCRTYTILDYESRASCFSNQQCCFVANAASQYVYSPNNSPYYTTERLWQAGNNYQAATTTNWHQNTLFNQETTPLAPNVNYNPVTTPWPQVGNYYQNTATTQRSGQPPYFPQPSTLPLQTNTSQRRQTQLNQPTTPKPAPFRFGRRSNTPIEASLLNELCGLGNSSGPGQYPWVVALFNRGEYFGGGSLIAPGVVLTAAHLLPNKNANEIVVRAGVWDMASDWERIRHEERVVKKIDRHEEFVFGKAWNDMALLYLQSPFELKAHIRTICLPREERSFDHKRCVIAGWGKPSYQDPQNSKKQKQIVLPMVMREDCQNKLRRTSMGRDFELHESLICAGGERDQDACTGDGGSPLFCPLENDPNRYEQAGIVSFGIRCGQENVPGIFTNVALFRDYIDLKLAGGKFDL</sequence>
<dbReference type="PANTHER" id="PTHR24256">
    <property type="entry name" value="TRYPTASE-RELATED"/>
    <property type="match status" value="1"/>
</dbReference>
<evidence type="ECO:0000256" key="2">
    <source>
        <dbReference type="ARBA" id="ARBA00024195"/>
    </source>
</evidence>
<reference evidence="7" key="1">
    <citation type="submission" date="2025-08" db="UniProtKB">
        <authorList>
            <consortium name="RefSeq"/>
        </authorList>
    </citation>
    <scope>IDENTIFICATION</scope>
</reference>
<dbReference type="GeneID" id="108007846"/>
<dbReference type="InterPro" id="IPR009003">
    <property type="entry name" value="Peptidase_S1_PA"/>
</dbReference>
<organism evidence="6 7">
    <name type="scientific">Drosophila suzukii</name>
    <name type="common">Spotted-wing drosophila fruit fly</name>
    <dbReference type="NCBI Taxonomy" id="28584"/>
    <lineage>
        <taxon>Eukaryota</taxon>
        <taxon>Metazoa</taxon>
        <taxon>Ecdysozoa</taxon>
        <taxon>Arthropoda</taxon>
        <taxon>Hexapoda</taxon>
        <taxon>Insecta</taxon>
        <taxon>Pterygota</taxon>
        <taxon>Neoptera</taxon>
        <taxon>Endopterygota</taxon>
        <taxon>Diptera</taxon>
        <taxon>Brachycera</taxon>
        <taxon>Muscomorpha</taxon>
        <taxon>Ephydroidea</taxon>
        <taxon>Drosophilidae</taxon>
        <taxon>Drosophila</taxon>
        <taxon>Sophophora</taxon>
    </lineage>
</organism>
<evidence type="ECO:0000259" key="5">
    <source>
        <dbReference type="PROSITE" id="PS50240"/>
    </source>
</evidence>
<keyword evidence="6" id="KW-1185">Reference proteome</keyword>
<feature type="signal peptide" evidence="4">
    <location>
        <begin position="1"/>
        <end position="17"/>
    </location>
</feature>
<comment type="similarity">
    <text evidence="2">Belongs to the peptidase S1 family. CLIP subfamily.</text>
</comment>
<dbReference type="RefSeq" id="XP_016927099.3">
    <property type="nucleotide sequence ID" value="XM_017071610.4"/>
</dbReference>
<dbReference type="GO" id="GO:0004252">
    <property type="term" value="F:serine-type endopeptidase activity"/>
    <property type="evidence" value="ECO:0007669"/>
    <property type="project" value="InterPro"/>
</dbReference>
<accession>A0AB39Z1Y8</accession>
<evidence type="ECO:0000256" key="3">
    <source>
        <dbReference type="SAM" id="MobiDB-lite"/>
    </source>
</evidence>
<evidence type="ECO:0000256" key="1">
    <source>
        <dbReference type="ARBA" id="ARBA00023157"/>
    </source>
</evidence>
<dbReference type="InterPro" id="IPR001254">
    <property type="entry name" value="Trypsin_dom"/>
</dbReference>
<feature type="domain" description="Peptidase S1" evidence="5">
    <location>
        <begin position="190"/>
        <end position="432"/>
    </location>
</feature>
<dbReference type="PROSITE" id="PS50240">
    <property type="entry name" value="TRYPSIN_DOM"/>
    <property type="match status" value="1"/>
</dbReference>
<keyword evidence="4" id="KW-0732">Signal</keyword>